<dbReference type="Gene3D" id="1.10.10.10">
    <property type="entry name" value="Winged helix-like DNA-binding domain superfamily/Winged helix DNA-binding domain"/>
    <property type="match status" value="1"/>
</dbReference>
<dbReference type="PIRSF" id="PIRSF005739">
    <property type="entry name" value="O-mtase"/>
    <property type="match status" value="1"/>
</dbReference>
<dbReference type="InterPro" id="IPR029063">
    <property type="entry name" value="SAM-dependent_MTases_sf"/>
</dbReference>
<keyword evidence="3" id="KW-0949">S-adenosyl-L-methionine</keyword>
<keyword evidence="7" id="KW-1185">Reference proteome</keyword>
<dbReference type="Gene3D" id="3.40.50.150">
    <property type="entry name" value="Vaccinia Virus protein VP39"/>
    <property type="match status" value="1"/>
</dbReference>
<dbReference type="Pfam" id="PF08100">
    <property type="entry name" value="Dimerisation"/>
    <property type="match status" value="1"/>
</dbReference>
<keyword evidence="2" id="KW-0808">Transferase</keyword>
<dbReference type="RefSeq" id="XP_010932727.3">
    <property type="nucleotide sequence ID" value="XM_010934425.3"/>
</dbReference>
<dbReference type="InParanoid" id="A0A6I9S3H4"/>
<dbReference type="SUPFAM" id="SSF46785">
    <property type="entry name" value="Winged helix' DNA-binding domain"/>
    <property type="match status" value="1"/>
</dbReference>
<evidence type="ECO:0000256" key="2">
    <source>
        <dbReference type="ARBA" id="ARBA00022679"/>
    </source>
</evidence>
<evidence type="ECO:0000259" key="6">
    <source>
        <dbReference type="Pfam" id="PF08100"/>
    </source>
</evidence>
<proteinExistence type="predicted"/>
<dbReference type="PANTHER" id="PTHR11746">
    <property type="entry name" value="O-METHYLTRANSFERASE"/>
    <property type="match status" value="1"/>
</dbReference>
<evidence type="ECO:0000313" key="7">
    <source>
        <dbReference type="Proteomes" id="UP000504607"/>
    </source>
</evidence>
<dbReference type="InterPro" id="IPR001077">
    <property type="entry name" value="COMT_C"/>
</dbReference>
<dbReference type="AlphaFoldDB" id="A0A6I9S3H4"/>
<dbReference type="PROSITE" id="PS51683">
    <property type="entry name" value="SAM_OMT_II"/>
    <property type="match status" value="1"/>
</dbReference>
<evidence type="ECO:0000256" key="1">
    <source>
        <dbReference type="ARBA" id="ARBA00022603"/>
    </source>
</evidence>
<dbReference type="InterPro" id="IPR036390">
    <property type="entry name" value="WH_DNA-bd_sf"/>
</dbReference>
<dbReference type="CDD" id="cd02440">
    <property type="entry name" value="AdoMet_MTases"/>
    <property type="match status" value="1"/>
</dbReference>
<feature type="active site" description="Proton acceptor" evidence="4">
    <location>
        <position position="257"/>
    </location>
</feature>
<dbReference type="GO" id="GO:0046983">
    <property type="term" value="F:protein dimerization activity"/>
    <property type="evidence" value="ECO:0007669"/>
    <property type="project" value="InterPro"/>
</dbReference>
<dbReference type="OrthoDB" id="757371at2759"/>
<gene>
    <name evidence="8" type="primary">LOC105053326</name>
</gene>
<protein>
    <submittedName>
        <fullName evidence="8">(R,S)-reticuline 7-O-methyltransferase</fullName>
    </submittedName>
</protein>
<name>A0A6I9S3H4_ELAGV</name>
<dbReference type="Proteomes" id="UP000504607">
    <property type="component" value="Chromosome 10"/>
</dbReference>
<accession>A0A6I9S3H4</accession>
<dbReference type="GO" id="GO:0008171">
    <property type="term" value="F:O-methyltransferase activity"/>
    <property type="evidence" value="ECO:0007669"/>
    <property type="project" value="InterPro"/>
</dbReference>
<dbReference type="SUPFAM" id="SSF53335">
    <property type="entry name" value="S-adenosyl-L-methionine-dependent methyltransferases"/>
    <property type="match status" value="1"/>
</dbReference>
<organism evidence="7 8">
    <name type="scientific">Elaeis guineensis var. tenera</name>
    <name type="common">Oil palm</name>
    <dbReference type="NCBI Taxonomy" id="51953"/>
    <lineage>
        <taxon>Eukaryota</taxon>
        <taxon>Viridiplantae</taxon>
        <taxon>Streptophyta</taxon>
        <taxon>Embryophyta</taxon>
        <taxon>Tracheophyta</taxon>
        <taxon>Spermatophyta</taxon>
        <taxon>Magnoliopsida</taxon>
        <taxon>Liliopsida</taxon>
        <taxon>Arecaceae</taxon>
        <taxon>Arecoideae</taxon>
        <taxon>Cocoseae</taxon>
        <taxon>Elaeidinae</taxon>
        <taxon>Elaeis</taxon>
    </lineage>
</organism>
<dbReference type="Pfam" id="PF00891">
    <property type="entry name" value="Methyltransf_2"/>
    <property type="match status" value="1"/>
</dbReference>
<evidence type="ECO:0000256" key="4">
    <source>
        <dbReference type="PIRSR" id="PIRSR005739-1"/>
    </source>
</evidence>
<dbReference type="GO" id="GO:0032259">
    <property type="term" value="P:methylation"/>
    <property type="evidence" value="ECO:0007669"/>
    <property type="project" value="UniProtKB-KW"/>
</dbReference>
<dbReference type="InterPro" id="IPR012967">
    <property type="entry name" value="COMT_dimerisation"/>
</dbReference>
<reference evidence="8" key="1">
    <citation type="submission" date="2025-08" db="UniProtKB">
        <authorList>
            <consortium name="RefSeq"/>
        </authorList>
    </citation>
    <scope>IDENTIFICATION</scope>
</reference>
<evidence type="ECO:0000256" key="3">
    <source>
        <dbReference type="ARBA" id="ARBA00022691"/>
    </source>
</evidence>
<dbReference type="InterPro" id="IPR016461">
    <property type="entry name" value="COMT-like"/>
</dbReference>
<feature type="domain" description="O-methyltransferase dimerisation" evidence="6">
    <location>
        <begin position="17"/>
        <end position="105"/>
    </location>
</feature>
<dbReference type="GeneID" id="105053326"/>
<sequence length="352" mass="38397">MVMAEDRSVLEGQTWVWQTMLAFADSMVLRCAVELGIADIIHQHGEPLSLPHLASLIPSPPPNPTSFLRIMRFLTHKKIFSTHSHPDTGETLYGLTPASRVLVRSSDFSLVPMVLFETHPFPIAAWHSFSASVRQGGAPYIMAHGMDMLFGTAATNPEFNAVFNNAMACTAKGTLDAVISAYGDGFAGLGSLADVGGGTGATLGEIVKLHPGIKGINFDLPHVIEGAPEYPGVTHVAGDMFQTIPPADAVFMKTVMHCFGDEECEKVLRNCRGVIPEKTGKVIIVDVVLYPDDNSPLGDIRAKFDMLMFAYTSTGKERTEEEWKKLLKASGFPRWNIIRIPAIWSIIEAFPE</sequence>
<feature type="domain" description="O-methyltransferase C-terminal" evidence="5">
    <location>
        <begin position="126"/>
        <end position="332"/>
    </location>
</feature>
<dbReference type="InterPro" id="IPR036388">
    <property type="entry name" value="WH-like_DNA-bd_sf"/>
</dbReference>
<dbReference type="KEGG" id="egu:105053326"/>
<keyword evidence="1" id="KW-0489">Methyltransferase</keyword>
<evidence type="ECO:0000259" key="5">
    <source>
        <dbReference type="Pfam" id="PF00891"/>
    </source>
</evidence>
<evidence type="ECO:0000313" key="8">
    <source>
        <dbReference type="RefSeq" id="XP_010932727.3"/>
    </source>
</evidence>